<dbReference type="PANTHER" id="PTHR45626:SF14">
    <property type="entry name" value="ATP-DEPENDENT DNA HELICASE (EUROFUNG)"/>
    <property type="match status" value="1"/>
</dbReference>
<dbReference type="InterPro" id="IPR001650">
    <property type="entry name" value="Helicase_C-like"/>
</dbReference>
<dbReference type="GO" id="GO:0005524">
    <property type="term" value="F:ATP binding"/>
    <property type="evidence" value="ECO:0007669"/>
    <property type="project" value="UniProtKB-KW"/>
</dbReference>
<gene>
    <name evidence="7" type="primary">RAD16</name>
    <name evidence="7" type="ORF">AWJ20_496</name>
</gene>
<sequence length="914" mass="101226">MAKLSVLNNTAPLAAGTKGSQATQKSLSYRQTESFSDNSSESEDESDSDSENESIQQVMGTYRKQRVKKIIESDSSESDEDTSDEEVDTVKVSRSIPSPSPAPKSLNISRVNGTENKIKAAANETAPKPTNQRTPQPGKATSDKEVQDISEVLNDLSIKTADVQRKEPQSSKKPVKPNPVLKPWAGNRPVQHQTANTVKVNPPAQSPVKPKAELPKQNNTVVPGGSFFDRIKKAQEKQSNSRLYPSASLNPPSDRAPFLSSPIRNYKSDGTLMEPMTPRSSQWSRPIDIAQAKSGRPVTAISPIKPPGDDDDISPDAFRNPLKQWGTTAPSIIGQANLAATKGDSYAYVDPAKTTEALKSLLTDMSNDEDINQDEVEDTQASKVEGLTVSLLSHQIKGLKFLLKREDKDLPAKGGLLCDDMGLGKTVQSIALILSNPYTPSESISGHIRATLVIAPLALAEQWADEIRNKAPGLRVEVHHGPSRSKDPNSLNSYDVVITTYQTATSEHQNKGPLFQKTWWRIILDEAHMVKNPKAKSSIAAYSLQAQNRWCLTGTPIQNNIDELYSLIKFLQIAPLNNASTWHNQIARPITNRQGNAAINRLRAVLSAIMLRRTKAVLGQSGIKMPARRKHFVHLDFDENERVFYDALHNRVSDVVKRLLGESGRNYMGVLLLLLRLRQVCDDKRLSRGKIDNDDKESIISADKTRADTDDLSDLLSSMSIDKDSTSQLSELGLDESESISDGSSTKIKKIIEIVKSEPERKTIIFSQFTSMLDLIEKPMRKERIKFVRYDGSMTKFYREAALSSIKEDPSVKVLLCSLKCGAYGLNLTCANRVILTDPWWNPMVEEQAIDRVHRLGQTHDVDVYELIIRNTVEDKIIALQEKKRQLSKDVIEGGKLSARGNQLSAAELLALFD</sequence>
<proteinExistence type="predicted"/>
<accession>A0A161HIE7</accession>
<dbReference type="GO" id="GO:0016787">
    <property type="term" value="F:hydrolase activity"/>
    <property type="evidence" value="ECO:0007669"/>
    <property type="project" value="UniProtKB-KW"/>
</dbReference>
<dbReference type="InterPro" id="IPR049730">
    <property type="entry name" value="SNF2/RAD54-like_C"/>
</dbReference>
<keyword evidence="1" id="KW-0547">Nucleotide-binding</keyword>
<dbReference type="Gene3D" id="3.40.50.300">
    <property type="entry name" value="P-loop containing nucleotide triphosphate hydrolases"/>
    <property type="match status" value="1"/>
</dbReference>
<feature type="domain" description="Helicase C-terminal" evidence="6">
    <location>
        <begin position="747"/>
        <end position="903"/>
    </location>
</feature>
<organism evidence="7 8">
    <name type="scientific">Sugiyamaella lignohabitans</name>
    <dbReference type="NCBI Taxonomy" id="796027"/>
    <lineage>
        <taxon>Eukaryota</taxon>
        <taxon>Fungi</taxon>
        <taxon>Dikarya</taxon>
        <taxon>Ascomycota</taxon>
        <taxon>Saccharomycotina</taxon>
        <taxon>Dipodascomycetes</taxon>
        <taxon>Dipodascales</taxon>
        <taxon>Trichomonascaceae</taxon>
        <taxon>Sugiyamaella</taxon>
    </lineage>
</organism>
<dbReference type="AlphaFoldDB" id="A0A161HIE7"/>
<dbReference type="GO" id="GO:0008094">
    <property type="term" value="F:ATP-dependent activity, acting on DNA"/>
    <property type="evidence" value="ECO:0007669"/>
    <property type="project" value="TreeGrafter"/>
</dbReference>
<dbReference type="PROSITE" id="PS51194">
    <property type="entry name" value="HELICASE_CTER"/>
    <property type="match status" value="1"/>
</dbReference>
<dbReference type="InterPro" id="IPR050628">
    <property type="entry name" value="SNF2_RAD54_helicase_TF"/>
</dbReference>
<dbReference type="EMBL" id="CP014501">
    <property type="protein sequence ID" value="ANB12247.1"/>
    <property type="molecule type" value="Genomic_DNA"/>
</dbReference>
<feature type="compositionally biased region" description="Acidic residues" evidence="4">
    <location>
        <begin position="40"/>
        <end position="52"/>
    </location>
</feature>
<dbReference type="InterPro" id="IPR014001">
    <property type="entry name" value="Helicase_ATP-bd"/>
</dbReference>
<evidence type="ECO:0000256" key="2">
    <source>
        <dbReference type="ARBA" id="ARBA00022801"/>
    </source>
</evidence>
<keyword evidence="2" id="KW-0378">Hydrolase</keyword>
<feature type="compositionally biased region" description="Polar residues" evidence="4">
    <location>
        <begin position="1"/>
        <end position="11"/>
    </location>
</feature>
<evidence type="ECO:0000313" key="8">
    <source>
        <dbReference type="Proteomes" id="UP000189580"/>
    </source>
</evidence>
<reference evidence="7 8" key="1">
    <citation type="submission" date="2016-02" db="EMBL/GenBank/DDBJ databases">
        <title>Complete genome sequence and transcriptome regulation of the pentose utilising yeast Sugiyamaella lignohabitans.</title>
        <authorList>
            <person name="Bellasio M."/>
            <person name="Peymann A."/>
            <person name="Valli M."/>
            <person name="Sipitzky M."/>
            <person name="Graf A."/>
            <person name="Sauer M."/>
            <person name="Marx H."/>
            <person name="Mattanovich D."/>
        </authorList>
    </citation>
    <scope>NUCLEOTIDE SEQUENCE [LARGE SCALE GENOMIC DNA]</scope>
    <source>
        <strain evidence="7 8">CBS 10342</strain>
    </source>
</reference>
<dbReference type="Pfam" id="PF00176">
    <property type="entry name" value="SNF2-rel_dom"/>
    <property type="match status" value="1"/>
</dbReference>
<dbReference type="Gene3D" id="3.40.50.10810">
    <property type="entry name" value="Tandem AAA-ATPase domain"/>
    <property type="match status" value="1"/>
</dbReference>
<feature type="domain" description="Helicase ATP-binding" evidence="5">
    <location>
        <begin position="406"/>
        <end position="574"/>
    </location>
</feature>
<keyword evidence="8" id="KW-1185">Reference proteome</keyword>
<dbReference type="GeneID" id="30037148"/>
<dbReference type="OrthoDB" id="423559at2759"/>
<feature type="compositionally biased region" description="Polar residues" evidence="4">
    <location>
        <begin position="237"/>
        <end position="251"/>
    </location>
</feature>
<dbReference type="RefSeq" id="XP_018734724.1">
    <property type="nucleotide sequence ID" value="XM_018882067.1"/>
</dbReference>
<dbReference type="GO" id="GO:0006281">
    <property type="term" value="P:DNA repair"/>
    <property type="evidence" value="ECO:0007669"/>
    <property type="project" value="TreeGrafter"/>
</dbReference>
<dbReference type="KEGG" id="slb:AWJ20_496"/>
<dbReference type="SUPFAM" id="SSF52540">
    <property type="entry name" value="P-loop containing nucleoside triphosphate hydrolases"/>
    <property type="match status" value="2"/>
</dbReference>
<dbReference type="SMART" id="SM00487">
    <property type="entry name" value="DEXDc"/>
    <property type="match status" value="1"/>
</dbReference>
<dbReference type="InterPro" id="IPR027417">
    <property type="entry name" value="P-loop_NTPase"/>
</dbReference>
<name>A0A161HIE7_9ASCO</name>
<evidence type="ECO:0000256" key="3">
    <source>
        <dbReference type="ARBA" id="ARBA00022840"/>
    </source>
</evidence>
<dbReference type="PROSITE" id="PS51192">
    <property type="entry name" value="HELICASE_ATP_BIND_1"/>
    <property type="match status" value="1"/>
</dbReference>
<evidence type="ECO:0000259" key="5">
    <source>
        <dbReference type="PROSITE" id="PS51192"/>
    </source>
</evidence>
<dbReference type="InterPro" id="IPR038718">
    <property type="entry name" value="SNF2-like_sf"/>
</dbReference>
<dbReference type="Pfam" id="PF00271">
    <property type="entry name" value="Helicase_C"/>
    <property type="match status" value="1"/>
</dbReference>
<dbReference type="PANTHER" id="PTHR45626">
    <property type="entry name" value="TRANSCRIPTION TERMINATION FACTOR 2-RELATED"/>
    <property type="match status" value="1"/>
</dbReference>
<evidence type="ECO:0000256" key="4">
    <source>
        <dbReference type="SAM" id="MobiDB-lite"/>
    </source>
</evidence>
<protein>
    <submittedName>
        <fullName evidence="7">DNA repair protein RAD16</fullName>
    </submittedName>
</protein>
<keyword evidence="3" id="KW-0067">ATP-binding</keyword>
<feature type="compositionally biased region" description="Acidic residues" evidence="4">
    <location>
        <begin position="74"/>
        <end position="87"/>
    </location>
</feature>
<dbReference type="CDD" id="cd18793">
    <property type="entry name" value="SF2_C_SNF"/>
    <property type="match status" value="1"/>
</dbReference>
<feature type="compositionally biased region" description="Polar residues" evidence="4">
    <location>
        <begin position="106"/>
        <end position="115"/>
    </location>
</feature>
<feature type="compositionally biased region" description="Polar residues" evidence="4">
    <location>
        <begin position="190"/>
        <end position="199"/>
    </location>
</feature>
<evidence type="ECO:0000256" key="1">
    <source>
        <dbReference type="ARBA" id="ARBA00022741"/>
    </source>
</evidence>
<dbReference type="InterPro" id="IPR000330">
    <property type="entry name" value="SNF2_N"/>
</dbReference>
<evidence type="ECO:0000259" key="6">
    <source>
        <dbReference type="PROSITE" id="PS51194"/>
    </source>
</evidence>
<feature type="region of interest" description="Disordered" evidence="4">
    <location>
        <begin position="1"/>
        <end position="259"/>
    </location>
</feature>
<dbReference type="SMART" id="SM00490">
    <property type="entry name" value="HELICc"/>
    <property type="match status" value="1"/>
</dbReference>
<dbReference type="Proteomes" id="UP000189580">
    <property type="component" value="Chromosome a"/>
</dbReference>
<dbReference type="CDD" id="cd18008">
    <property type="entry name" value="DEXDc_SHPRH-like"/>
    <property type="match status" value="1"/>
</dbReference>
<feature type="compositionally biased region" description="Polar residues" evidence="4">
    <location>
        <begin position="18"/>
        <end position="32"/>
    </location>
</feature>
<feature type="region of interest" description="Disordered" evidence="4">
    <location>
        <begin position="290"/>
        <end position="313"/>
    </location>
</feature>
<dbReference type="GO" id="GO:0005634">
    <property type="term" value="C:nucleus"/>
    <property type="evidence" value="ECO:0007669"/>
    <property type="project" value="TreeGrafter"/>
</dbReference>
<evidence type="ECO:0000313" key="7">
    <source>
        <dbReference type="EMBL" id="ANB12247.1"/>
    </source>
</evidence>